<dbReference type="SUPFAM" id="SSF50249">
    <property type="entry name" value="Nucleic acid-binding proteins"/>
    <property type="match status" value="1"/>
</dbReference>
<dbReference type="Proteomes" id="UP000823749">
    <property type="component" value="Chromosome 9"/>
</dbReference>
<protein>
    <recommendedName>
        <fullName evidence="1">Replication factor A C-terminal domain-containing protein</fullName>
    </recommendedName>
</protein>
<organism evidence="2 3">
    <name type="scientific">Rhododendron griersonianum</name>
    <dbReference type="NCBI Taxonomy" id="479676"/>
    <lineage>
        <taxon>Eukaryota</taxon>
        <taxon>Viridiplantae</taxon>
        <taxon>Streptophyta</taxon>
        <taxon>Embryophyta</taxon>
        <taxon>Tracheophyta</taxon>
        <taxon>Spermatophyta</taxon>
        <taxon>Magnoliopsida</taxon>
        <taxon>eudicotyledons</taxon>
        <taxon>Gunneridae</taxon>
        <taxon>Pentapetalae</taxon>
        <taxon>asterids</taxon>
        <taxon>Ericales</taxon>
        <taxon>Ericaceae</taxon>
        <taxon>Ericoideae</taxon>
        <taxon>Rhodoreae</taxon>
        <taxon>Rhododendron</taxon>
    </lineage>
</organism>
<dbReference type="Pfam" id="PF08646">
    <property type="entry name" value="Rep_fac-A_C"/>
    <property type="match status" value="1"/>
</dbReference>
<evidence type="ECO:0000313" key="2">
    <source>
        <dbReference type="EMBL" id="KAG5532372.1"/>
    </source>
</evidence>
<evidence type="ECO:0000259" key="1">
    <source>
        <dbReference type="Pfam" id="PF08646"/>
    </source>
</evidence>
<keyword evidence="3" id="KW-1185">Reference proteome</keyword>
<feature type="domain" description="Replication factor A C-terminal" evidence="1">
    <location>
        <begin position="122"/>
        <end position="201"/>
    </location>
</feature>
<dbReference type="InterPro" id="IPR013955">
    <property type="entry name" value="Rep_factor-A_C"/>
</dbReference>
<evidence type="ECO:0000313" key="3">
    <source>
        <dbReference type="Proteomes" id="UP000823749"/>
    </source>
</evidence>
<reference evidence="2" key="1">
    <citation type="submission" date="2020-08" db="EMBL/GenBank/DDBJ databases">
        <title>Plant Genome Project.</title>
        <authorList>
            <person name="Zhang R.-G."/>
        </authorList>
    </citation>
    <scope>NUCLEOTIDE SEQUENCE</scope>
    <source>
        <strain evidence="2">WSP0</strain>
        <tissue evidence="2">Leaf</tissue>
    </source>
</reference>
<name>A0AAV6IVH9_9ERIC</name>
<dbReference type="AlphaFoldDB" id="A0AAV6IVH9"/>
<dbReference type="Gene3D" id="2.40.50.140">
    <property type="entry name" value="Nucleic acid-binding proteins"/>
    <property type="match status" value="2"/>
</dbReference>
<accession>A0AAV6IVH9</accession>
<dbReference type="EMBL" id="JACTNZ010000009">
    <property type="protein sequence ID" value="KAG5532372.1"/>
    <property type="molecule type" value="Genomic_DNA"/>
</dbReference>
<gene>
    <name evidence="2" type="ORF">RHGRI_026864</name>
</gene>
<proteinExistence type="predicted"/>
<sequence>MKPTTLTLWDQFTHHEAARMTELKGPFSVVMGVRLKVNASYDNKLETKGSTIFNFNPPLPQANVLKTWCLAHSTEIQNLDVGHLNQIRTPATFVESPSERQIIKINCLPRIVSECYWIRPVCKITDINQNFFYMSCSKCNHGTDATDDTPFWCNFCDQKVKPMPRCKFNVMLSDSTGNITATTFTKIAETMFGITAQYLKENTPEV</sequence>
<comment type="caution">
    <text evidence="2">The sequence shown here is derived from an EMBL/GenBank/DDBJ whole genome shotgun (WGS) entry which is preliminary data.</text>
</comment>
<dbReference type="InterPro" id="IPR012340">
    <property type="entry name" value="NA-bd_OB-fold"/>
</dbReference>